<dbReference type="Pfam" id="PF00533">
    <property type="entry name" value="BRCT"/>
    <property type="match status" value="1"/>
</dbReference>
<dbReference type="SMART" id="SM00292">
    <property type="entry name" value="BRCT"/>
    <property type="match status" value="1"/>
</dbReference>
<keyword evidence="18" id="KW-1185">Reference proteome</keyword>
<dbReference type="Pfam" id="PF01653">
    <property type="entry name" value="DNA_ligase_aden"/>
    <property type="match status" value="1"/>
</dbReference>
<dbReference type="InterPro" id="IPR001357">
    <property type="entry name" value="BRCT_dom"/>
</dbReference>
<dbReference type="InterPro" id="IPR018239">
    <property type="entry name" value="DNA_ligase_AS"/>
</dbReference>
<dbReference type="SUPFAM" id="SSF47781">
    <property type="entry name" value="RuvA domain 2-like"/>
    <property type="match status" value="1"/>
</dbReference>
<dbReference type="AlphaFoldDB" id="A0A6I8MAK1"/>
<feature type="binding site" evidence="14">
    <location>
        <position position="403"/>
    </location>
    <ligand>
        <name>Zn(2+)</name>
        <dbReference type="ChEBI" id="CHEBI:29105"/>
    </ligand>
</feature>
<dbReference type="InterPro" id="IPR033136">
    <property type="entry name" value="DNA_ligase_CS"/>
</dbReference>
<evidence type="ECO:0000313" key="17">
    <source>
        <dbReference type="EMBL" id="VWL85338.1"/>
    </source>
</evidence>
<keyword evidence="5 14" id="KW-0235">DNA replication</keyword>
<dbReference type="PANTHER" id="PTHR23389">
    <property type="entry name" value="CHROMOSOME TRANSMISSION FIDELITY FACTOR 18"/>
    <property type="match status" value="1"/>
</dbReference>
<dbReference type="InterPro" id="IPR001679">
    <property type="entry name" value="DNA_ligase"/>
</dbReference>
<protein>
    <recommendedName>
        <fullName evidence="3 14">DNA ligase</fullName>
        <ecNumber evidence="2 14">6.5.1.2</ecNumber>
    </recommendedName>
    <alternativeName>
        <fullName evidence="14">Polydeoxyribonucleotide synthase [NAD(+)]</fullName>
    </alternativeName>
</protein>
<dbReference type="EMBL" id="CABWIB010000001">
    <property type="protein sequence ID" value="VWL85338.1"/>
    <property type="molecule type" value="Genomic_DNA"/>
</dbReference>
<dbReference type="PROSITE" id="PS50172">
    <property type="entry name" value="BRCT"/>
    <property type="match status" value="1"/>
</dbReference>
<dbReference type="InterPro" id="IPR036420">
    <property type="entry name" value="BRCT_dom_sf"/>
</dbReference>
<evidence type="ECO:0000256" key="14">
    <source>
        <dbReference type="HAMAP-Rule" id="MF_01588"/>
    </source>
</evidence>
<feature type="domain" description="BRCT" evidence="16">
    <location>
        <begin position="587"/>
        <end position="666"/>
    </location>
</feature>
<evidence type="ECO:0000256" key="5">
    <source>
        <dbReference type="ARBA" id="ARBA00022705"/>
    </source>
</evidence>
<evidence type="ECO:0000256" key="10">
    <source>
        <dbReference type="ARBA" id="ARBA00023027"/>
    </source>
</evidence>
<dbReference type="NCBIfam" id="NF005932">
    <property type="entry name" value="PRK07956.1"/>
    <property type="match status" value="1"/>
</dbReference>
<keyword evidence="14" id="KW-0464">Manganese</keyword>
<feature type="binding site" evidence="14">
    <location>
        <position position="112"/>
    </location>
    <ligand>
        <name>NAD(+)</name>
        <dbReference type="ChEBI" id="CHEBI:57540"/>
    </ligand>
</feature>
<dbReference type="CDD" id="cd17748">
    <property type="entry name" value="BRCT_DNA_ligase_like"/>
    <property type="match status" value="1"/>
</dbReference>
<dbReference type="Gene3D" id="2.40.50.140">
    <property type="entry name" value="Nucleic acid-binding proteins"/>
    <property type="match status" value="1"/>
</dbReference>
<keyword evidence="8 14" id="KW-0862">Zinc</keyword>
<dbReference type="Pfam" id="PF03120">
    <property type="entry name" value="OB_DNA_ligase"/>
    <property type="match status" value="1"/>
</dbReference>
<evidence type="ECO:0000256" key="12">
    <source>
        <dbReference type="ARBA" id="ARBA00034005"/>
    </source>
</evidence>
<feature type="active site" description="N6-AMP-lysine intermediate" evidence="14">
    <location>
        <position position="114"/>
    </location>
</feature>
<feature type="binding site" evidence="14">
    <location>
        <position position="426"/>
    </location>
    <ligand>
        <name>Zn(2+)</name>
        <dbReference type="ChEBI" id="CHEBI:29105"/>
    </ligand>
</feature>
<evidence type="ECO:0000313" key="18">
    <source>
        <dbReference type="Proteomes" id="UP000419017"/>
    </source>
</evidence>
<dbReference type="Pfam" id="PF12826">
    <property type="entry name" value="HHH_2"/>
    <property type="match status" value="1"/>
</dbReference>
<dbReference type="GO" id="GO:0005829">
    <property type="term" value="C:cytosol"/>
    <property type="evidence" value="ECO:0007669"/>
    <property type="project" value="TreeGrafter"/>
</dbReference>
<feature type="binding site" evidence="14">
    <location>
        <position position="406"/>
    </location>
    <ligand>
        <name>Zn(2+)</name>
        <dbReference type="ChEBI" id="CHEBI:29105"/>
    </ligand>
</feature>
<keyword evidence="4 14" id="KW-0436">Ligase</keyword>
<dbReference type="GO" id="GO:0003677">
    <property type="term" value="F:DNA binding"/>
    <property type="evidence" value="ECO:0007669"/>
    <property type="project" value="InterPro"/>
</dbReference>
<dbReference type="InterPro" id="IPR013840">
    <property type="entry name" value="DNAligase_N"/>
</dbReference>
<comment type="function">
    <text evidence="1 14">DNA ligase that catalyzes the formation of phosphodiester linkages between 5'-phosphoryl and 3'-hydroxyl groups in double-stranded DNA using NAD as a coenzyme and as the energy source for the reaction. It is essential for DNA replication and repair of damaged DNA.</text>
</comment>
<dbReference type="SUPFAM" id="SSF50249">
    <property type="entry name" value="Nucleic acid-binding proteins"/>
    <property type="match status" value="1"/>
</dbReference>
<feature type="binding site" evidence="14">
    <location>
        <begin position="33"/>
        <end position="37"/>
    </location>
    <ligand>
        <name>NAD(+)</name>
        <dbReference type="ChEBI" id="CHEBI:57540"/>
    </ligand>
</feature>
<sequence>MSEDIKKKYISLKEEIEKYNKSYYDEDISLISDFEYDKKLKKLYELEKEYPYLKDETSPSLKVGGMASNKFTKVEHKKPMLSLDNTYSIEDLKEFFNRTKKIVGFDPRYILELKLDGLSISLIYENGILVRALTRGDGKLGEDVTENIYQISSIPKKLNENIDIEVRGEVVLPIKEFKEINEKRVELGLDEFSNPRNAAAGTLRQLDPYVVKERNLDCYLYYLVEPEKFDIKTHKESIEFIEKLGFKTTKIFIECHTLEDFEKEIMYFEKERKKLSYETDGLVIKVDDFSLYEKLGMTAKYPRYAIAYKFTPEKVMTKIIGIDFGIGRTGVITPVANFKPVSLAGSIVKRASLHNFDEIKRKDIKLNDYVIIEKAAEIIPQVVEVVKEKRTDEVKDILVPVKCPSCNNEVYKSDEIVAIKCINIYCPERLNRNIEYFVSRNCMNIKGLGDKITRRFIELGIITNILDVYNLHKFRDLIISQEKMGEKSTDNLLESIEKSKKNSFSRVLYSLGIDFVGKVISELIVNEIPNIDLLINSTYDDLIKIKGVGEVAAKSILKYFSDENNLRIIYGLKEIGLNFENEKIKIKDNLKMKDKTFLATGTLVNFKREEIKELVKLNAGKYLSAVSKNLDYLIVGENAGSKLEKAKKLNIKIISEDEFSSMLEED</sequence>
<keyword evidence="6 14" id="KW-0479">Metal-binding</keyword>
<accession>A0A6I8MAK1</accession>
<dbReference type="InterPro" id="IPR003583">
    <property type="entry name" value="Hlx-hairpin-Hlx_DNA-bd_motif"/>
</dbReference>
<dbReference type="InterPro" id="IPR013839">
    <property type="entry name" value="DNAligase_adenylation"/>
</dbReference>
<keyword evidence="7 14" id="KW-0227">DNA damage</keyword>
<evidence type="ECO:0000256" key="13">
    <source>
        <dbReference type="ARBA" id="ARBA00060881"/>
    </source>
</evidence>
<dbReference type="RefSeq" id="WP_156683344.1">
    <property type="nucleotide sequence ID" value="NZ_CABWIB010000001.1"/>
</dbReference>
<evidence type="ECO:0000256" key="8">
    <source>
        <dbReference type="ARBA" id="ARBA00022833"/>
    </source>
</evidence>
<dbReference type="CDD" id="cd00114">
    <property type="entry name" value="LIGANc"/>
    <property type="match status" value="1"/>
</dbReference>
<comment type="catalytic activity">
    <reaction evidence="12 14 15">
        <text>NAD(+) + (deoxyribonucleotide)n-3'-hydroxyl + 5'-phospho-(deoxyribonucleotide)m = (deoxyribonucleotide)n+m + AMP + beta-nicotinamide D-nucleotide.</text>
        <dbReference type="EC" id="6.5.1.2"/>
    </reaction>
</comment>
<dbReference type="GO" id="GO:0006281">
    <property type="term" value="P:DNA repair"/>
    <property type="evidence" value="ECO:0007669"/>
    <property type="project" value="UniProtKB-KW"/>
</dbReference>
<dbReference type="Gene3D" id="3.40.50.10190">
    <property type="entry name" value="BRCT domain"/>
    <property type="match status" value="1"/>
</dbReference>
<evidence type="ECO:0000256" key="1">
    <source>
        <dbReference type="ARBA" id="ARBA00004067"/>
    </source>
</evidence>
<evidence type="ECO:0000256" key="6">
    <source>
        <dbReference type="ARBA" id="ARBA00022723"/>
    </source>
</evidence>
<keyword evidence="11 14" id="KW-0234">DNA repair</keyword>
<dbReference type="Proteomes" id="UP000419017">
    <property type="component" value="Unassembled WGS sequence"/>
</dbReference>
<evidence type="ECO:0000256" key="15">
    <source>
        <dbReference type="RuleBase" id="RU000618"/>
    </source>
</evidence>
<dbReference type="InterPro" id="IPR041663">
    <property type="entry name" value="DisA/LigA_HHH"/>
</dbReference>
<feature type="binding site" evidence="14">
    <location>
        <position position="309"/>
    </location>
    <ligand>
        <name>NAD(+)</name>
        <dbReference type="ChEBI" id="CHEBI:57540"/>
    </ligand>
</feature>
<feature type="binding site" evidence="14">
    <location>
        <position position="169"/>
    </location>
    <ligand>
        <name>NAD(+)</name>
        <dbReference type="ChEBI" id="CHEBI:57540"/>
    </ligand>
</feature>
<dbReference type="GO" id="GO:0003911">
    <property type="term" value="F:DNA ligase (NAD+) activity"/>
    <property type="evidence" value="ECO:0007669"/>
    <property type="project" value="UniProtKB-UniRule"/>
</dbReference>
<evidence type="ECO:0000256" key="4">
    <source>
        <dbReference type="ARBA" id="ARBA00022598"/>
    </source>
</evidence>
<dbReference type="NCBIfam" id="TIGR00575">
    <property type="entry name" value="dnlj"/>
    <property type="match status" value="1"/>
</dbReference>
<reference evidence="17 18" key="1">
    <citation type="submission" date="2019-10" db="EMBL/GenBank/DDBJ databases">
        <authorList>
            <person name="Blom J."/>
        </authorList>
    </citation>
    <scope>NUCLEOTIDE SEQUENCE [LARGE SCALE GENOMIC DNA]</scope>
    <source>
        <strain evidence="17 18">ES3154-GLU</strain>
    </source>
</reference>
<dbReference type="InterPro" id="IPR012340">
    <property type="entry name" value="NA-bd_OB-fold"/>
</dbReference>
<dbReference type="PROSITE" id="PS01055">
    <property type="entry name" value="DNA_LIGASE_N1"/>
    <property type="match status" value="1"/>
</dbReference>
<comment type="similarity">
    <text evidence="13 14">Belongs to the NAD-dependent DNA ligase family. LigA subfamily.</text>
</comment>
<feature type="binding site" evidence="14">
    <location>
        <position position="285"/>
    </location>
    <ligand>
        <name>NAD(+)</name>
        <dbReference type="ChEBI" id="CHEBI:57540"/>
    </ligand>
</feature>
<dbReference type="SUPFAM" id="SSF52113">
    <property type="entry name" value="BRCT domain"/>
    <property type="match status" value="1"/>
</dbReference>
<dbReference type="InterPro" id="IPR010994">
    <property type="entry name" value="RuvA_2-like"/>
</dbReference>
<dbReference type="GO" id="GO:0046872">
    <property type="term" value="F:metal ion binding"/>
    <property type="evidence" value="ECO:0007669"/>
    <property type="project" value="UniProtKB-KW"/>
</dbReference>
<dbReference type="HAMAP" id="MF_01588">
    <property type="entry name" value="DNA_ligase_A"/>
    <property type="match status" value="1"/>
</dbReference>
<gene>
    <name evidence="14" type="primary">ligA</name>
    <name evidence="17" type="ORF">OMES3154_00623</name>
</gene>
<dbReference type="EC" id="6.5.1.2" evidence="2 14"/>
<dbReference type="Gene3D" id="1.10.287.610">
    <property type="entry name" value="Helix hairpin bin"/>
    <property type="match status" value="1"/>
</dbReference>
<evidence type="ECO:0000256" key="2">
    <source>
        <dbReference type="ARBA" id="ARBA00012722"/>
    </source>
</evidence>
<dbReference type="SUPFAM" id="SSF56091">
    <property type="entry name" value="DNA ligase/mRNA capping enzyme, catalytic domain"/>
    <property type="match status" value="1"/>
</dbReference>
<evidence type="ECO:0000256" key="9">
    <source>
        <dbReference type="ARBA" id="ARBA00022842"/>
    </source>
</evidence>
<dbReference type="FunFam" id="3.30.470.30:FF:000001">
    <property type="entry name" value="DNA ligase"/>
    <property type="match status" value="1"/>
</dbReference>
<feature type="binding site" evidence="14">
    <location>
        <begin position="82"/>
        <end position="83"/>
    </location>
    <ligand>
        <name>NAD(+)</name>
        <dbReference type="ChEBI" id="CHEBI:57540"/>
    </ligand>
</feature>
<proteinExistence type="inferred from homology"/>
<dbReference type="PROSITE" id="PS01056">
    <property type="entry name" value="DNA_LIGASE_N2"/>
    <property type="match status" value="1"/>
</dbReference>
<evidence type="ECO:0000259" key="16">
    <source>
        <dbReference type="PROSITE" id="PS50172"/>
    </source>
</evidence>
<dbReference type="Gene3D" id="1.10.150.20">
    <property type="entry name" value="5' to 3' exonuclease, C-terminal subdomain"/>
    <property type="match status" value="2"/>
</dbReference>
<evidence type="ECO:0000256" key="7">
    <source>
        <dbReference type="ARBA" id="ARBA00022763"/>
    </source>
</evidence>
<evidence type="ECO:0000256" key="3">
    <source>
        <dbReference type="ARBA" id="ARBA00013308"/>
    </source>
</evidence>
<evidence type="ECO:0000256" key="11">
    <source>
        <dbReference type="ARBA" id="ARBA00023204"/>
    </source>
</evidence>
<keyword evidence="9 14" id="KW-0460">Magnesium</keyword>
<dbReference type="Gene3D" id="3.30.470.30">
    <property type="entry name" value="DNA ligase/mRNA capping enzyme"/>
    <property type="match status" value="1"/>
</dbReference>
<keyword evidence="10 14" id="KW-0520">NAD</keyword>
<dbReference type="SMART" id="SM00278">
    <property type="entry name" value="HhH1"/>
    <property type="match status" value="2"/>
</dbReference>
<comment type="cofactor">
    <cofactor evidence="14">
        <name>Mg(2+)</name>
        <dbReference type="ChEBI" id="CHEBI:18420"/>
    </cofactor>
    <cofactor evidence="14">
        <name>Mn(2+)</name>
        <dbReference type="ChEBI" id="CHEBI:29035"/>
    </cofactor>
</comment>
<feature type="binding site" evidence="14">
    <location>
        <position position="135"/>
    </location>
    <ligand>
        <name>NAD(+)</name>
        <dbReference type="ChEBI" id="CHEBI:57540"/>
    </ligand>
</feature>
<dbReference type="PANTHER" id="PTHR23389:SF9">
    <property type="entry name" value="DNA LIGASE"/>
    <property type="match status" value="1"/>
</dbReference>
<organism evidence="17 18">
    <name type="scientific">Oceanivirga miroungae</name>
    <dbReference type="NCBI Taxonomy" id="1130046"/>
    <lineage>
        <taxon>Bacteria</taxon>
        <taxon>Fusobacteriati</taxon>
        <taxon>Fusobacteriota</taxon>
        <taxon>Fusobacteriia</taxon>
        <taxon>Fusobacteriales</taxon>
        <taxon>Leptotrichiaceae</taxon>
        <taxon>Oceanivirga</taxon>
    </lineage>
</organism>
<dbReference type="Gene3D" id="6.20.10.30">
    <property type="match status" value="1"/>
</dbReference>
<dbReference type="SMART" id="SM00532">
    <property type="entry name" value="LIGANc"/>
    <property type="match status" value="1"/>
</dbReference>
<dbReference type="PIRSF" id="PIRSF001604">
    <property type="entry name" value="LigA"/>
    <property type="match status" value="1"/>
</dbReference>
<name>A0A6I8MAK1_9FUSO</name>
<feature type="binding site" evidence="14">
    <location>
        <position position="421"/>
    </location>
    <ligand>
        <name>Zn(2+)</name>
        <dbReference type="ChEBI" id="CHEBI:29105"/>
    </ligand>
</feature>
<dbReference type="InterPro" id="IPR004150">
    <property type="entry name" value="NAD_DNA_ligase_OB"/>
</dbReference>
<dbReference type="FunFam" id="2.40.50.140:FF:000012">
    <property type="entry name" value="DNA ligase"/>
    <property type="match status" value="1"/>
</dbReference>
<dbReference type="GO" id="GO:0006260">
    <property type="term" value="P:DNA replication"/>
    <property type="evidence" value="ECO:0007669"/>
    <property type="project" value="UniProtKB-KW"/>
</dbReference>